<dbReference type="InterPro" id="IPR000225">
    <property type="entry name" value="Armadillo"/>
</dbReference>
<dbReference type="Proteomes" id="UP000607653">
    <property type="component" value="Unassembled WGS sequence"/>
</dbReference>
<keyword evidence="2" id="KW-1185">Reference proteome</keyword>
<dbReference type="EMBL" id="DUZY01000004">
    <property type="protein sequence ID" value="DAD35714.1"/>
    <property type="molecule type" value="Genomic_DNA"/>
</dbReference>
<accession>A0A822YNG4</accession>
<dbReference type="InterPro" id="IPR016024">
    <property type="entry name" value="ARM-type_fold"/>
</dbReference>
<organism evidence="1 2">
    <name type="scientific">Nelumbo nucifera</name>
    <name type="common">Sacred lotus</name>
    <dbReference type="NCBI Taxonomy" id="4432"/>
    <lineage>
        <taxon>Eukaryota</taxon>
        <taxon>Viridiplantae</taxon>
        <taxon>Streptophyta</taxon>
        <taxon>Embryophyta</taxon>
        <taxon>Tracheophyta</taxon>
        <taxon>Spermatophyta</taxon>
        <taxon>Magnoliopsida</taxon>
        <taxon>Proteales</taxon>
        <taxon>Nelumbonaceae</taxon>
        <taxon>Nelumbo</taxon>
    </lineage>
</organism>
<reference evidence="1 2" key="1">
    <citation type="journal article" date="2020" name="Mol. Biol. Evol.">
        <title>Distinct Expression and Methylation Patterns for Genes with Different Fates following a Single Whole-Genome Duplication in Flowering Plants.</title>
        <authorList>
            <person name="Shi T."/>
            <person name="Rahmani R.S."/>
            <person name="Gugger P.F."/>
            <person name="Wang M."/>
            <person name="Li H."/>
            <person name="Zhang Y."/>
            <person name="Li Z."/>
            <person name="Wang Q."/>
            <person name="Van de Peer Y."/>
            <person name="Marchal K."/>
            <person name="Chen J."/>
        </authorList>
    </citation>
    <scope>NUCLEOTIDE SEQUENCE [LARGE SCALE GENOMIC DNA]</scope>
    <source>
        <tissue evidence="1">Leaf</tissue>
    </source>
</reference>
<name>A0A822YNG4_NELNU</name>
<sequence>MVIGPLPPLLHLLGSESERVRHDSTLALYHLSLVQCNCTKLVKMGSMGSILTLLRERGRREIGKRERRERESEVGEDE</sequence>
<proteinExistence type="predicted"/>
<gene>
    <name evidence="1" type="ORF">HUJ06_006354</name>
</gene>
<dbReference type="SUPFAM" id="SSF48371">
    <property type="entry name" value="ARM repeat"/>
    <property type="match status" value="1"/>
</dbReference>
<dbReference type="Gene3D" id="1.25.10.10">
    <property type="entry name" value="Leucine-rich Repeat Variant"/>
    <property type="match status" value="1"/>
</dbReference>
<evidence type="ECO:0000313" key="1">
    <source>
        <dbReference type="EMBL" id="DAD35714.1"/>
    </source>
</evidence>
<dbReference type="Pfam" id="PF00514">
    <property type="entry name" value="Arm"/>
    <property type="match status" value="1"/>
</dbReference>
<dbReference type="AlphaFoldDB" id="A0A822YNG4"/>
<evidence type="ECO:0000313" key="2">
    <source>
        <dbReference type="Proteomes" id="UP000607653"/>
    </source>
</evidence>
<comment type="caution">
    <text evidence="1">The sequence shown here is derived from an EMBL/GenBank/DDBJ whole genome shotgun (WGS) entry which is preliminary data.</text>
</comment>
<protein>
    <submittedName>
        <fullName evidence="1">Uncharacterized protein</fullName>
    </submittedName>
</protein>
<dbReference type="InterPro" id="IPR011989">
    <property type="entry name" value="ARM-like"/>
</dbReference>